<dbReference type="InterPro" id="IPR050090">
    <property type="entry name" value="Tyrosine_recombinase_XerCD"/>
</dbReference>
<dbReference type="Proteomes" id="UP001286174">
    <property type="component" value="Unassembled WGS sequence"/>
</dbReference>
<dbReference type="GO" id="GO:0003677">
    <property type="term" value="F:DNA binding"/>
    <property type="evidence" value="ECO:0007669"/>
    <property type="project" value="UniProtKB-UniRule"/>
</dbReference>
<dbReference type="Gene3D" id="1.10.443.10">
    <property type="entry name" value="Intergrase catalytic core"/>
    <property type="match status" value="1"/>
</dbReference>
<evidence type="ECO:0000256" key="4">
    <source>
        <dbReference type="PROSITE-ProRule" id="PRU01248"/>
    </source>
</evidence>
<dbReference type="PANTHER" id="PTHR30349">
    <property type="entry name" value="PHAGE INTEGRASE-RELATED"/>
    <property type="match status" value="1"/>
</dbReference>
<dbReference type="GO" id="GO:0015074">
    <property type="term" value="P:DNA integration"/>
    <property type="evidence" value="ECO:0007669"/>
    <property type="project" value="UniProtKB-KW"/>
</dbReference>
<dbReference type="SUPFAM" id="SSF56349">
    <property type="entry name" value="DNA breaking-rejoining enzymes"/>
    <property type="match status" value="1"/>
</dbReference>
<dbReference type="InterPro" id="IPR004107">
    <property type="entry name" value="Integrase_SAM-like_N"/>
</dbReference>
<dbReference type="InterPro" id="IPR044068">
    <property type="entry name" value="CB"/>
</dbReference>
<sequence length="316" mass="36434">MELTEALQEYLSNQMINEGKSMHTVTSYKEDLKQYLAFVKEEGIADTTEITYSTIDDFMNEQAESKASSSLTRMAAAIHSFHHYLAFMHNEKDPSLNLQVHRNEKRLPIYCSKEEIERLMGSFDDTMPSQLADHAMLEMIYACGLRISEAVNMEVNRVDLESEKVRVLGKGNKERIVPIASGSCAVLKKYFTTVRPLFVKGSSPYFFINHFGRPYNARYIQRLLHQKCLELGFMKHITPHKLRHSYATHMMMGGADLRSIQEMLGHADLATTEIYTHVQNKQIFDAYQKFHPGELDQQIDIDVTKLHNNNKTKHNH</sequence>
<proteinExistence type="predicted"/>
<dbReference type="RefSeq" id="WP_370596375.1">
    <property type="nucleotide sequence ID" value="NZ_JALBUR010000024.1"/>
</dbReference>
<dbReference type="AlphaFoldDB" id="A0AB35U5F8"/>
<name>A0AB35U5F8_9FIRM</name>
<dbReference type="InterPro" id="IPR011010">
    <property type="entry name" value="DNA_brk_join_enz"/>
</dbReference>
<feature type="domain" description="Tyr recombinase" evidence="5">
    <location>
        <begin position="106"/>
        <end position="288"/>
    </location>
</feature>
<evidence type="ECO:0000256" key="3">
    <source>
        <dbReference type="ARBA" id="ARBA00023172"/>
    </source>
</evidence>
<keyword evidence="2 4" id="KW-0238">DNA-binding</keyword>
<dbReference type="Gene3D" id="1.10.150.130">
    <property type="match status" value="1"/>
</dbReference>
<comment type="caution">
    <text evidence="7">The sequence shown here is derived from an EMBL/GenBank/DDBJ whole genome shotgun (WGS) entry which is preliminary data.</text>
</comment>
<dbReference type="Pfam" id="PF00589">
    <property type="entry name" value="Phage_integrase"/>
    <property type="match status" value="1"/>
</dbReference>
<evidence type="ECO:0000256" key="1">
    <source>
        <dbReference type="ARBA" id="ARBA00022908"/>
    </source>
</evidence>
<dbReference type="Pfam" id="PF02899">
    <property type="entry name" value="Phage_int_SAM_1"/>
    <property type="match status" value="1"/>
</dbReference>
<dbReference type="InterPro" id="IPR013762">
    <property type="entry name" value="Integrase-like_cat_sf"/>
</dbReference>
<dbReference type="PROSITE" id="PS51900">
    <property type="entry name" value="CB"/>
    <property type="match status" value="1"/>
</dbReference>
<reference evidence="7 8" key="1">
    <citation type="submission" date="2022-03" db="EMBL/GenBank/DDBJ databases">
        <title>Novel taxa within the pig intestine.</title>
        <authorList>
            <person name="Wylensek D."/>
            <person name="Bishof K."/>
            <person name="Afrizal A."/>
            <person name="Clavel T."/>
        </authorList>
    </citation>
    <scope>NUCLEOTIDE SEQUENCE [LARGE SCALE GENOMIC DNA]</scope>
    <source>
        <strain evidence="7 8">CLA-KB-P133</strain>
    </source>
</reference>
<dbReference type="EMBL" id="JALBUR010000024">
    <property type="protein sequence ID" value="MDX8420160.1"/>
    <property type="molecule type" value="Genomic_DNA"/>
</dbReference>
<evidence type="ECO:0000256" key="2">
    <source>
        <dbReference type="ARBA" id="ARBA00023125"/>
    </source>
</evidence>
<dbReference type="InterPro" id="IPR010998">
    <property type="entry name" value="Integrase_recombinase_N"/>
</dbReference>
<evidence type="ECO:0000259" key="6">
    <source>
        <dbReference type="PROSITE" id="PS51900"/>
    </source>
</evidence>
<keyword evidence="8" id="KW-1185">Reference proteome</keyword>
<gene>
    <name evidence="7" type="ORF">MOZ60_08645</name>
</gene>
<dbReference type="PROSITE" id="PS51898">
    <property type="entry name" value="TYR_RECOMBINASE"/>
    <property type="match status" value="1"/>
</dbReference>
<keyword evidence="3" id="KW-0233">DNA recombination</keyword>
<feature type="domain" description="Core-binding (CB)" evidence="6">
    <location>
        <begin position="1"/>
        <end position="86"/>
    </location>
</feature>
<protein>
    <submittedName>
        <fullName evidence="7">Tyrosine-type recombinase/integrase</fullName>
    </submittedName>
</protein>
<dbReference type="PANTHER" id="PTHR30349:SF81">
    <property type="entry name" value="TYROSINE RECOMBINASE XERC"/>
    <property type="match status" value="1"/>
</dbReference>
<dbReference type="SUPFAM" id="SSF47823">
    <property type="entry name" value="lambda integrase-like, N-terminal domain"/>
    <property type="match status" value="1"/>
</dbReference>
<accession>A0AB35U5F8</accession>
<organism evidence="7 8">
    <name type="scientific">Grylomicrobium aquisgranensis</name>
    <dbReference type="NCBI Taxonomy" id="2926318"/>
    <lineage>
        <taxon>Bacteria</taxon>
        <taxon>Bacillati</taxon>
        <taxon>Bacillota</taxon>
        <taxon>Erysipelotrichia</taxon>
        <taxon>Erysipelotrichales</taxon>
        <taxon>Erysipelotrichaceae</taxon>
        <taxon>Grylomicrobium</taxon>
    </lineage>
</organism>
<evidence type="ECO:0000313" key="7">
    <source>
        <dbReference type="EMBL" id="MDX8420160.1"/>
    </source>
</evidence>
<keyword evidence="1" id="KW-0229">DNA integration</keyword>
<dbReference type="GO" id="GO:0006310">
    <property type="term" value="P:DNA recombination"/>
    <property type="evidence" value="ECO:0007669"/>
    <property type="project" value="UniProtKB-KW"/>
</dbReference>
<evidence type="ECO:0000259" key="5">
    <source>
        <dbReference type="PROSITE" id="PS51898"/>
    </source>
</evidence>
<dbReference type="InterPro" id="IPR002104">
    <property type="entry name" value="Integrase_catalytic"/>
</dbReference>
<dbReference type="CDD" id="cd00798">
    <property type="entry name" value="INT_XerDC_C"/>
    <property type="match status" value="1"/>
</dbReference>
<evidence type="ECO:0000313" key="8">
    <source>
        <dbReference type="Proteomes" id="UP001286174"/>
    </source>
</evidence>